<dbReference type="Proteomes" id="UP000499080">
    <property type="component" value="Unassembled WGS sequence"/>
</dbReference>
<protein>
    <submittedName>
        <fullName evidence="1">Uncharacterized protein</fullName>
    </submittedName>
</protein>
<proteinExistence type="predicted"/>
<gene>
    <name evidence="1" type="ORF">AVEN_265326_1</name>
</gene>
<evidence type="ECO:0000313" key="1">
    <source>
        <dbReference type="EMBL" id="GBN27455.1"/>
    </source>
</evidence>
<accession>A0A4Y2MJY1</accession>
<evidence type="ECO:0000313" key="2">
    <source>
        <dbReference type="Proteomes" id="UP000499080"/>
    </source>
</evidence>
<sequence>MLQNLPSKFFKELEGLLGHMWPSVALDKHYPFENLFLRLFLMICLSLSNVLQYHSALTVAPRCSQSMSRGPSSPLSTCNKFCEACYPSARRNWITTLCADLEESIMQRSAEITLQK</sequence>
<keyword evidence="2" id="KW-1185">Reference proteome</keyword>
<dbReference type="AlphaFoldDB" id="A0A4Y2MJY1"/>
<reference evidence="1 2" key="1">
    <citation type="journal article" date="2019" name="Sci. Rep.">
        <title>Orb-weaving spider Araneus ventricosus genome elucidates the spidroin gene catalogue.</title>
        <authorList>
            <person name="Kono N."/>
            <person name="Nakamura H."/>
            <person name="Ohtoshi R."/>
            <person name="Moran D.A.P."/>
            <person name="Shinohara A."/>
            <person name="Yoshida Y."/>
            <person name="Fujiwara M."/>
            <person name="Mori M."/>
            <person name="Tomita M."/>
            <person name="Arakawa K."/>
        </authorList>
    </citation>
    <scope>NUCLEOTIDE SEQUENCE [LARGE SCALE GENOMIC DNA]</scope>
</reference>
<comment type="caution">
    <text evidence="1">The sequence shown here is derived from an EMBL/GenBank/DDBJ whole genome shotgun (WGS) entry which is preliminary data.</text>
</comment>
<dbReference type="EMBL" id="BGPR01007514">
    <property type="protein sequence ID" value="GBN27455.1"/>
    <property type="molecule type" value="Genomic_DNA"/>
</dbReference>
<name>A0A4Y2MJY1_ARAVE</name>
<organism evidence="1 2">
    <name type="scientific">Araneus ventricosus</name>
    <name type="common">Orbweaver spider</name>
    <name type="synonym">Epeira ventricosa</name>
    <dbReference type="NCBI Taxonomy" id="182803"/>
    <lineage>
        <taxon>Eukaryota</taxon>
        <taxon>Metazoa</taxon>
        <taxon>Ecdysozoa</taxon>
        <taxon>Arthropoda</taxon>
        <taxon>Chelicerata</taxon>
        <taxon>Arachnida</taxon>
        <taxon>Araneae</taxon>
        <taxon>Araneomorphae</taxon>
        <taxon>Entelegynae</taxon>
        <taxon>Araneoidea</taxon>
        <taxon>Araneidae</taxon>
        <taxon>Araneus</taxon>
    </lineage>
</organism>